<name>A0A444ULS8_ACIRT</name>
<dbReference type="InterPro" id="IPR055377">
    <property type="entry name" value="GH3_M"/>
</dbReference>
<dbReference type="GO" id="GO:0016881">
    <property type="term" value="F:acid-amino acid ligase activity"/>
    <property type="evidence" value="ECO:0007669"/>
    <property type="project" value="TreeGrafter"/>
</dbReference>
<evidence type="ECO:0000313" key="3">
    <source>
        <dbReference type="EMBL" id="RXM36126.1"/>
    </source>
</evidence>
<protein>
    <submittedName>
        <fullName evidence="3">GH3 domain-containing protein</fullName>
    </submittedName>
</protein>
<sequence>MFQQRHPLTRYDHYSEFIRRVARGEENVLIAERPSILAVTSGSSSMLLSTRATDTEFFMQGIVVGLHAMLNTFPETQSLQKTAKLFYTPTWQQSEAGIPIGINSSTHNISRHMLNLYSTPAPAFQIPTEPETLYIHLLFALKDPTLGTLEANFASIIYYAFDVLRERWQELVEDIRQGRVNPQLGIAADVREKLDSVLRPDPWRAAELGAQFEKGFQGIARRLWPDLNLVITVDSGSNSLYGDLLKGHCCQGLPFYSPVYAATEGLIGVNLWPGSPERHYLLCPRSMFCEFIPVGSLEELQPQTLLMHQVKEGECYELAVSNAAGLCRYRIGDVVKVIGFHNQCPIVEFRHGQMLNVRGEKTSEEVFYQALQRAVKLWPGAELIDYCCVESGLLGHFSGGSDPHYEVFVELKGVRNLSEDQRYKLDRCLQEDSAVYKSFRLKGSIGPMRVQLVGGGAFRELHSHMLASSSSSPNTFKMHRVLRRNEFAQFIQGKIVS</sequence>
<dbReference type="InterPro" id="IPR004993">
    <property type="entry name" value="GH3"/>
</dbReference>
<dbReference type="PANTHER" id="PTHR31901:SF9">
    <property type="entry name" value="GH3 DOMAIN-CONTAINING PROTEIN"/>
    <property type="match status" value="1"/>
</dbReference>
<evidence type="ECO:0000259" key="1">
    <source>
        <dbReference type="Pfam" id="PF23571"/>
    </source>
</evidence>
<comment type="caution">
    <text evidence="3">The sequence shown here is derived from an EMBL/GenBank/DDBJ whole genome shotgun (WGS) entry which is preliminary data.</text>
</comment>
<evidence type="ECO:0000259" key="2">
    <source>
        <dbReference type="Pfam" id="PF23572"/>
    </source>
</evidence>
<accession>A0A444ULS8</accession>
<dbReference type="Proteomes" id="UP000289886">
    <property type="component" value="Unassembled WGS sequence"/>
</dbReference>
<evidence type="ECO:0000313" key="4">
    <source>
        <dbReference type="Proteomes" id="UP000289886"/>
    </source>
</evidence>
<dbReference type="EMBL" id="SCEB01214304">
    <property type="protein sequence ID" value="RXM36126.1"/>
    <property type="molecule type" value="Genomic_DNA"/>
</dbReference>
<dbReference type="Pfam" id="PF23572">
    <property type="entry name" value="GH3_C"/>
    <property type="match status" value="1"/>
</dbReference>
<dbReference type="Pfam" id="PF23571">
    <property type="entry name" value="GH3_M"/>
    <property type="match status" value="1"/>
</dbReference>
<dbReference type="Pfam" id="PF03321">
    <property type="entry name" value="GH3"/>
    <property type="match status" value="1"/>
</dbReference>
<organism evidence="3 4">
    <name type="scientific">Acipenser ruthenus</name>
    <name type="common">Sterlet sturgeon</name>
    <dbReference type="NCBI Taxonomy" id="7906"/>
    <lineage>
        <taxon>Eukaryota</taxon>
        <taxon>Metazoa</taxon>
        <taxon>Chordata</taxon>
        <taxon>Craniata</taxon>
        <taxon>Vertebrata</taxon>
        <taxon>Euteleostomi</taxon>
        <taxon>Actinopterygii</taxon>
        <taxon>Chondrostei</taxon>
        <taxon>Acipenseriformes</taxon>
        <taxon>Acipenseridae</taxon>
        <taxon>Acipenser</taxon>
    </lineage>
</organism>
<feature type="domain" description="GH3 middle" evidence="1">
    <location>
        <begin position="280"/>
        <end position="350"/>
    </location>
</feature>
<keyword evidence="4" id="KW-1185">Reference proteome</keyword>
<gene>
    <name evidence="3" type="ORF">EOD39_3687</name>
</gene>
<dbReference type="InterPro" id="IPR055378">
    <property type="entry name" value="GH3_C"/>
</dbReference>
<proteinExistence type="predicted"/>
<feature type="domain" description="GH3 C-terminal" evidence="2">
    <location>
        <begin position="367"/>
        <end position="485"/>
    </location>
</feature>
<dbReference type="GO" id="GO:0005737">
    <property type="term" value="C:cytoplasm"/>
    <property type="evidence" value="ECO:0007669"/>
    <property type="project" value="TreeGrafter"/>
</dbReference>
<dbReference type="PANTHER" id="PTHR31901">
    <property type="entry name" value="GH3 DOMAIN-CONTAINING PROTEIN"/>
    <property type="match status" value="1"/>
</dbReference>
<reference evidence="3 4" key="1">
    <citation type="submission" date="2019-01" db="EMBL/GenBank/DDBJ databases">
        <title>Draft Genome and Complete Hox-Cluster Characterization of the Sterlet Sturgeon (Acipenser ruthenus).</title>
        <authorList>
            <person name="Wei Q."/>
        </authorList>
    </citation>
    <scope>NUCLEOTIDE SEQUENCE [LARGE SCALE GENOMIC DNA]</scope>
    <source>
        <strain evidence="3">WHYD16114868_AA</strain>
        <tissue evidence="3">Blood</tissue>
    </source>
</reference>
<dbReference type="AlphaFoldDB" id="A0A444ULS8"/>